<name>A0A7D9IQL3_PARCT</name>
<dbReference type="OrthoDB" id="10417192at2759"/>
<comment type="caution">
    <text evidence="7">The sequence shown here is derived from an EMBL/GenBank/DDBJ whole genome shotgun (WGS) entry which is preliminary data.</text>
</comment>
<reference evidence="7" key="1">
    <citation type="submission" date="2020-04" db="EMBL/GenBank/DDBJ databases">
        <authorList>
            <person name="Alioto T."/>
            <person name="Alioto T."/>
            <person name="Gomez Garrido J."/>
        </authorList>
    </citation>
    <scope>NUCLEOTIDE SEQUENCE</scope>
    <source>
        <strain evidence="7">A484AB</strain>
    </source>
</reference>
<keyword evidence="3 6" id="KW-1133">Transmembrane helix</keyword>
<evidence type="ECO:0000256" key="4">
    <source>
        <dbReference type="ARBA" id="ARBA00023136"/>
    </source>
</evidence>
<dbReference type="Pfam" id="PF04103">
    <property type="entry name" value="CD20"/>
    <property type="match status" value="1"/>
</dbReference>
<evidence type="ECO:0000256" key="6">
    <source>
        <dbReference type="SAM" id="Phobius"/>
    </source>
</evidence>
<evidence type="ECO:0000256" key="3">
    <source>
        <dbReference type="ARBA" id="ARBA00022989"/>
    </source>
</evidence>
<organism evidence="7 8">
    <name type="scientific">Paramuricea clavata</name>
    <name type="common">Red gorgonian</name>
    <name type="synonym">Violescent sea-whip</name>
    <dbReference type="NCBI Taxonomy" id="317549"/>
    <lineage>
        <taxon>Eukaryota</taxon>
        <taxon>Metazoa</taxon>
        <taxon>Cnidaria</taxon>
        <taxon>Anthozoa</taxon>
        <taxon>Octocorallia</taxon>
        <taxon>Malacalcyonacea</taxon>
        <taxon>Plexauridae</taxon>
        <taxon>Paramuricea</taxon>
    </lineage>
</organism>
<feature type="transmembrane region" description="Helical" evidence="6">
    <location>
        <begin position="29"/>
        <end position="53"/>
    </location>
</feature>
<evidence type="ECO:0000256" key="2">
    <source>
        <dbReference type="ARBA" id="ARBA00022692"/>
    </source>
</evidence>
<dbReference type="InterPro" id="IPR007237">
    <property type="entry name" value="CD20-like"/>
</dbReference>
<dbReference type="GO" id="GO:0016020">
    <property type="term" value="C:membrane"/>
    <property type="evidence" value="ECO:0007669"/>
    <property type="project" value="UniProtKB-SubCell"/>
</dbReference>
<keyword evidence="2 6" id="KW-0812">Transmembrane</keyword>
<protein>
    <submittedName>
        <fullName evidence="7">Uncharacterized protein LOC110254456</fullName>
    </submittedName>
</protein>
<accession>A0A7D9IQL3</accession>
<evidence type="ECO:0000256" key="1">
    <source>
        <dbReference type="ARBA" id="ARBA00004141"/>
    </source>
</evidence>
<dbReference type="AlphaFoldDB" id="A0A7D9IQL3"/>
<proteinExistence type="predicted"/>
<comment type="subcellular location">
    <subcellularLocation>
        <location evidence="1">Membrane</location>
        <topology evidence="1">Multi-pass membrane protein</topology>
    </subcellularLocation>
</comment>
<feature type="transmembrane region" description="Helical" evidence="6">
    <location>
        <begin position="68"/>
        <end position="89"/>
    </location>
</feature>
<feature type="region of interest" description="Disordered" evidence="5">
    <location>
        <begin position="246"/>
        <end position="274"/>
    </location>
</feature>
<evidence type="ECO:0000313" key="7">
    <source>
        <dbReference type="EMBL" id="CAB4011298.1"/>
    </source>
</evidence>
<feature type="transmembrane region" description="Helical" evidence="6">
    <location>
        <begin position="166"/>
        <end position="190"/>
    </location>
</feature>
<keyword evidence="4 6" id="KW-0472">Membrane</keyword>
<dbReference type="Proteomes" id="UP001152795">
    <property type="component" value="Unassembled WGS sequence"/>
</dbReference>
<dbReference type="EMBL" id="CACRXK020007101">
    <property type="protein sequence ID" value="CAB4011298.1"/>
    <property type="molecule type" value="Genomic_DNA"/>
</dbReference>
<keyword evidence="8" id="KW-1185">Reference proteome</keyword>
<feature type="transmembrane region" description="Helical" evidence="6">
    <location>
        <begin position="96"/>
        <end position="118"/>
    </location>
</feature>
<evidence type="ECO:0000313" key="8">
    <source>
        <dbReference type="Proteomes" id="UP001152795"/>
    </source>
</evidence>
<gene>
    <name evidence="7" type="ORF">PACLA_8A047480</name>
</gene>
<sequence length="274" mass="30100">MQSTLGTYTSNRSLGPLGKVKVSKPIARGAAIIGLLEFLLGIGLLVGGILLVVNDVNDELDVSNDPKFYGLWSAPGPIIVGGFGIAAWWMRKRGMIITFSIINILNALLCIAQAVFILPRAFWFKDFLTLSKCRDESLDSHGLDYDPMGQDSDKRDCDEMNTIAKLFIMLAICCCFAIVISIAGIIDGILGVRQMKRDQIDQLEGLTNTEFRQMEQKTAMWLENNVRFSTGSTIARSEKAMSVVSEGGLSSMEPHSPRTPTTPTAPGYRDKSWV</sequence>
<evidence type="ECO:0000256" key="5">
    <source>
        <dbReference type="SAM" id="MobiDB-lite"/>
    </source>
</evidence>